<dbReference type="Proteomes" id="UP001250214">
    <property type="component" value="Unassembled WGS sequence"/>
</dbReference>
<reference evidence="4" key="1">
    <citation type="submission" date="2023-07" db="EMBL/GenBank/DDBJ databases">
        <title>Novel species in the genus Lipingzhangella isolated from Sambhar Salt Lake.</title>
        <authorList>
            <person name="Jiya N."/>
            <person name="Kajale S."/>
            <person name="Sharma A."/>
        </authorList>
    </citation>
    <scope>NUCLEOTIDE SEQUENCE [LARGE SCALE GENOMIC DNA]</scope>
    <source>
        <strain evidence="4">LS1_29</strain>
    </source>
</reference>
<name>A0ABU2H1P9_9ACTN</name>
<dbReference type="InterPro" id="IPR002104">
    <property type="entry name" value="Integrase_catalytic"/>
</dbReference>
<feature type="domain" description="Tyr recombinase" evidence="2">
    <location>
        <begin position="1"/>
        <end position="117"/>
    </location>
</feature>
<evidence type="ECO:0000259" key="2">
    <source>
        <dbReference type="PROSITE" id="PS51898"/>
    </source>
</evidence>
<dbReference type="EMBL" id="JAVLVT010000001">
    <property type="protein sequence ID" value="MDS1268794.1"/>
    <property type="molecule type" value="Genomic_DNA"/>
</dbReference>
<dbReference type="PROSITE" id="PS51898">
    <property type="entry name" value="TYR_RECOMBINASE"/>
    <property type="match status" value="1"/>
</dbReference>
<comment type="caution">
    <text evidence="3">The sequence shown here is derived from an EMBL/GenBank/DDBJ whole genome shotgun (WGS) entry which is preliminary data.</text>
</comment>
<evidence type="ECO:0000256" key="1">
    <source>
        <dbReference type="ARBA" id="ARBA00023172"/>
    </source>
</evidence>
<protein>
    <recommendedName>
        <fullName evidence="2">Tyr recombinase domain-containing protein</fullName>
    </recommendedName>
</protein>
<dbReference type="Gene3D" id="1.10.443.10">
    <property type="entry name" value="Intergrase catalytic core"/>
    <property type="match status" value="1"/>
</dbReference>
<dbReference type="InterPro" id="IPR011010">
    <property type="entry name" value="DNA_brk_join_enz"/>
</dbReference>
<gene>
    <name evidence="3" type="ORF">RIF23_00635</name>
</gene>
<evidence type="ECO:0000313" key="3">
    <source>
        <dbReference type="EMBL" id="MDS1268794.1"/>
    </source>
</evidence>
<dbReference type="InterPro" id="IPR013762">
    <property type="entry name" value="Integrase-like_cat_sf"/>
</dbReference>
<dbReference type="SUPFAM" id="SSF56349">
    <property type="entry name" value="DNA breaking-rejoining enzymes"/>
    <property type="match status" value="1"/>
</dbReference>
<dbReference type="RefSeq" id="WP_310910305.1">
    <property type="nucleotide sequence ID" value="NZ_JAVLVT010000001.1"/>
</dbReference>
<keyword evidence="1" id="KW-0233">DNA recombination</keyword>
<organism evidence="3 4">
    <name type="scientific">Lipingzhangella rawalii</name>
    <dbReference type="NCBI Taxonomy" id="2055835"/>
    <lineage>
        <taxon>Bacteria</taxon>
        <taxon>Bacillati</taxon>
        <taxon>Actinomycetota</taxon>
        <taxon>Actinomycetes</taxon>
        <taxon>Streptosporangiales</taxon>
        <taxon>Nocardiopsidaceae</taxon>
        <taxon>Lipingzhangella</taxon>
    </lineage>
</organism>
<keyword evidence="4" id="KW-1185">Reference proteome</keyword>
<accession>A0ABU2H1P9</accession>
<evidence type="ECO:0000313" key="4">
    <source>
        <dbReference type="Proteomes" id="UP001250214"/>
    </source>
</evidence>
<proteinExistence type="predicted"/>
<sequence>MPCPPELTRLLWEHLERFGVDDQGHLVRGVRGGPLPEVTYPRAWRQARRQALTPAEVRAPLARRPYDLRHACVSTWLNAGVSETLVARWAGHSVAVLKKVYAKCLVGEEERAKEQIDAAFGRSRGG</sequence>